<dbReference type="GeneID" id="25728352"/>
<dbReference type="PANTHER" id="PTHR10381:SF50">
    <property type="entry name" value="ATP-DEPENDENT CLP PROTEASE PROTEOLYTIC SUBUNIT 3, CHLOROPLASTIC"/>
    <property type="match status" value="1"/>
</dbReference>
<evidence type="ECO:0000259" key="7">
    <source>
        <dbReference type="PROSITE" id="PS51292"/>
    </source>
</evidence>
<dbReference type="GO" id="GO:0009536">
    <property type="term" value="C:plastid"/>
    <property type="evidence" value="ECO:0007669"/>
    <property type="project" value="UniProtKB-ARBA"/>
</dbReference>
<dbReference type="GO" id="GO:0008270">
    <property type="term" value="F:zinc ion binding"/>
    <property type="evidence" value="ECO:0007669"/>
    <property type="project" value="UniProtKB-KW"/>
</dbReference>
<dbReference type="PANTHER" id="PTHR10381">
    <property type="entry name" value="ATP-DEPENDENT CLP PROTEASE PROTEOLYTIC SUBUNIT"/>
    <property type="match status" value="1"/>
</dbReference>
<dbReference type="STRING" id="145388.A0A0D2KM76"/>
<evidence type="ECO:0000256" key="3">
    <source>
        <dbReference type="ARBA" id="ARBA00022771"/>
    </source>
</evidence>
<dbReference type="InterPro" id="IPR011016">
    <property type="entry name" value="Znf_RING-CH"/>
</dbReference>
<dbReference type="KEGG" id="mng:MNEG_11121"/>
<dbReference type="Gene3D" id="3.90.226.10">
    <property type="entry name" value="2-enoyl-CoA Hydratase, Chain A, domain 1"/>
    <property type="match status" value="1"/>
</dbReference>
<dbReference type="GO" id="GO:0004252">
    <property type="term" value="F:serine-type endopeptidase activity"/>
    <property type="evidence" value="ECO:0007669"/>
    <property type="project" value="InterPro"/>
</dbReference>
<evidence type="ECO:0000256" key="4">
    <source>
        <dbReference type="ARBA" id="ARBA00022833"/>
    </source>
</evidence>
<feature type="domain" description="RING-CH-type" evidence="7">
    <location>
        <begin position="1"/>
        <end position="61"/>
    </location>
</feature>
<dbReference type="Proteomes" id="UP000054498">
    <property type="component" value="Unassembled WGS sequence"/>
</dbReference>
<dbReference type="InterPro" id="IPR023562">
    <property type="entry name" value="ClpP/TepA"/>
</dbReference>
<keyword evidence="3" id="KW-0863">Zinc-finger</keyword>
<evidence type="ECO:0000313" key="9">
    <source>
        <dbReference type="Proteomes" id="UP000054498"/>
    </source>
</evidence>
<dbReference type="Pfam" id="PF00574">
    <property type="entry name" value="CLP_protease"/>
    <property type="match status" value="1"/>
</dbReference>
<feature type="region of interest" description="Disordered" evidence="6">
    <location>
        <begin position="288"/>
        <end position="309"/>
    </location>
</feature>
<dbReference type="CDD" id="cd07017">
    <property type="entry name" value="S14_ClpP_2"/>
    <property type="match status" value="1"/>
</dbReference>
<organism evidence="8 9">
    <name type="scientific">Monoraphidium neglectum</name>
    <dbReference type="NCBI Taxonomy" id="145388"/>
    <lineage>
        <taxon>Eukaryota</taxon>
        <taxon>Viridiplantae</taxon>
        <taxon>Chlorophyta</taxon>
        <taxon>core chlorophytes</taxon>
        <taxon>Chlorophyceae</taxon>
        <taxon>CS clade</taxon>
        <taxon>Sphaeropleales</taxon>
        <taxon>Selenastraceae</taxon>
        <taxon>Monoraphidium</taxon>
    </lineage>
</organism>
<keyword evidence="8" id="KW-0645">Protease</keyword>
<keyword evidence="4" id="KW-0862">Zinc</keyword>
<protein>
    <recommendedName>
        <fullName evidence="5">ATP-dependent Clp protease proteolytic subunit</fullName>
    </recommendedName>
</protein>
<reference evidence="8 9" key="1">
    <citation type="journal article" date="2013" name="BMC Genomics">
        <title>Reconstruction of the lipid metabolism for the microalga Monoraphidium neglectum from its genome sequence reveals characteristics suitable for biofuel production.</title>
        <authorList>
            <person name="Bogen C."/>
            <person name="Al-Dilaimi A."/>
            <person name="Albersmeier A."/>
            <person name="Wichmann J."/>
            <person name="Grundmann M."/>
            <person name="Rupp O."/>
            <person name="Lauersen K.J."/>
            <person name="Blifernez-Klassen O."/>
            <person name="Kalinowski J."/>
            <person name="Goesmann A."/>
            <person name="Mussgnug J.H."/>
            <person name="Kruse O."/>
        </authorList>
    </citation>
    <scope>NUCLEOTIDE SEQUENCE [LARGE SCALE GENOMIC DNA]</scope>
    <source>
        <strain evidence="8 9">SAG 48.87</strain>
    </source>
</reference>
<evidence type="ECO:0000256" key="2">
    <source>
        <dbReference type="ARBA" id="ARBA00022723"/>
    </source>
</evidence>
<evidence type="ECO:0000256" key="1">
    <source>
        <dbReference type="ARBA" id="ARBA00007039"/>
    </source>
</evidence>
<dbReference type="RefSeq" id="XP_013895863.1">
    <property type="nucleotide sequence ID" value="XM_014040409.1"/>
</dbReference>
<dbReference type="SUPFAM" id="SSF52096">
    <property type="entry name" value="ClpP/crotonase"/>
    <property type="match status" value="1"/>
</dbReference>
<dbReference type="EMBL" id="KK102819">
    <property type="protein sequence ID" value="KIY96843.1"/>
    <property type="molecule type" value="Genomic_DNA"/>
</dbReference>
<dbReference type="InterPro" id="IPR029045">
    <property type="entry name" value="ClpP/crotonase-like_dom_sf"/>
</dbReference>
<evidence type="ECO:0000256" key="5">
    <source>
        <dbReference type="RuleBase" id="RU003567"/>
    </source>
</evidence>
<keyword evidence="8" id="KW-0378">Hydrolase</keyword>
<feature type="non-terminal residue" evidence="8">
    <location>
        <position position="398"/>
    </location>
</feature>
<dbReference type="GO" id="GO:0006515">
    <property type="term" value="P:protein quality control for misfolded or incompletely synthesized proteins"/>
    <property type="evidence" value="ECO:0007669"/>
    <property type="project" value="TreeGrafter"/>
</dbReference>
<dbReference type="PRINTS" id="PR00127">
    <property type="entry name" value="CLPPROTEASEP"/>
</dbReference>
<dbReference type="AlphaFoldDB" id="A0A0D2KM76"/>
<gene>
    <name evidence="8" type="ORF">MNEG_11121</name>
</gene>
<dbReference type="GO" id="GO:0009368">
    <property type="term" value="C:endopeptidase Clp complex"/>
    <property type="evidence" value="ECO:0007669"/>
    <property type="project" value="TreeGrafter"/>
</dbReference>
<dbReference type="GO" id="GO:0051117">
    <property type="term" value="F:ATPase binding"/>
    <property type="evidence" value="ECO:0007669"/>
    <property type="project" value="TreeGrafter"/>
</dbReference>
<proteinExistence type="inferred from homology"/>
<dbReference type="GO" id="GO:0004176">
    <property type="term" value="F:ATP-dependent peptidase activity"/>
    <property type="evidence" value="ECO:0007669"/>
    <property type="project" value="InterPro"/>
</dbReference>
<keyword evidence="9" id="KW-1185">Reference proteome</keyword>
<evidence type="ECO:0000313" key="8">
    <source>
        <dbReference type="EMBL" id="KIY96843.1"/>
    </source>
</evidence>
<dbReference type="Gene3D" id="3.30.40.10">
    <property type="entry name" value="Zinc/RING finger domain, C3HC4 (zinc finger)"/>
    <property type="match status" value="1"/>
</dbReference>
<name>A0A0D2KM76_9CHLO</name>
<comment type="similarity">
    <text evidence="1 5">Belongs to the peptidase S14 family.</text>
</comment>
<evidence type="ECO:0000256" key="6">
    <source>
        <dbReference type="SAM" id="MobiDB-lite"/>
    </source>
</evidence>
<dbReference type="InterPro" id="IPR013083">
    <property type="entry name" value="Znf_RING/FYVE/PHD"/>
</dbReference>
<dbReference type="OrthoDB" id="542746at2759"/>
<dbReference type="SMART" id="SM00744">
    <property type="entry name" value="RINGv"/>
    <property type="match status" value="1"/>
</dbReference>
<accession>A0A0D2KM76</accession>
<dbReference type="InterPro" id="IPR001907">
    <property type="entry name" value="ClpP"/>
</dbReference>
<keyword evidence="2" id="KW-0479">Metal-binding</keyword>
<sequence>MDQEQDICWICLGGPEGGELFAPCHCPRLLHPECLARWQLRRLSQQEGTHCRFCSAKLPAWTRAAPPEEGASLAIVSIHVAGKVHQVSLPPGAEGAAAFKQQVEAITGAPFSDEMCLVSFVCRDPFDPKSTITLEGINQFDHAMHCALISARGRAEVAGGSGADAGSLARGCAAEGWGQPPAAGAFGGLIIEGSAGSSSEGAGIEGSDMYTVDEGEGDDAGESREFEVRAGAQSRANGRHRPLRALWAHGRRCLQAWAHHSSAAAGTLRPQQRRAPFGATRVRAALWTPPGSDEEQPQQQEQPRGLDRPWVVRAEQQTAAPPRDLRGDPMGVLLRQRIIFLGGEVEDFGADSLVSQLLMLDQQDPGKDIKLFINSPGGSVTAGMGIYDAMHLCRSDVQ</sequence>
<dbReference type="Pfam" id="PF12906">
    <property type="entry name" value="RINGv"/>
    <property type="match status" value="1"/>
</dbReference>
<dbReference type="PROSITE" id="PS51292">
    <property type="entry name" value="ZF_RING_CH"/>
    <property type="match status" value="1"/>
</dbReference>
<dbReference type="SUPFAM" id="SSF57850">
    <property type="entry name" value="RING/U-box"/>
    <property type="match status" value="1"/>
</dbReference>